<sequence length="135" mass="14952">MSREGDWMCSSCRHLNFKKKDVCYNCRCPKFGGTDVSSYRTEILPGDWYCTVINCGAHNYASRTSCHRCNNAKDYYCAYGAGMMGSGGSLYEGSALPGWKPGDWVCTRLGCGVHNYASRAECFKCRTPRDYGGAA</sequence>
<dbReference type="SUPFAM" id="SSF90209">
    <property type="entry name" value="Ran binding protein zinc finger-like"/>
    <property type="match status" value="3"/>
</dbReference>
<organism evidence="6 7">
    <name type="scientific">Nyssa sinensis</name>
    <dbReference type="NCBI Taxonomy" id="561372"/>
    <lineage>
        <taxon>Eukaryota</taxon>
        <taxon>Viridiplantae</taxon>
        <taxon>Streptophyta</taxon>
        <taxon>Embryophyta</taxon>
        <taxon>Tracheophyta</taxon>
        <taxon>Spermatophyta</taxon>
        <taxon>Magnoliopsida</taxon>
        <taxon>eudicotyledons</taxon>
        <taxon>Gunneridae</taxon>
        <taxon>Pentapetalae</taxon>
        <taxon>asterids</taxon>
        <taxon>Cornales</taxon>
        <taxon>Nyssaceae</taxon>
        <taxon>Nyssa</taxon>
    </lineage>
</organism>
<evidence type="ECO:0000313" key="6">
    <source>
        <dbReference type="EMBL" id="KAA8535066.1"/>
    </source>
</evidence>
<keyword evidence="2 4" id="KW-0863">Zinc-finger</keyword>
<dbReference type="EMBL" id="CM018040">
    <property type="protein sequence ID" value="KAA8535066.1"/>
    <property type="molecule type" value="Genomic_DNA"/>
</dbReference>
<name>A0A5J5AZ02_9ASTE</name>
<dbReference type="InterPro" id="IPR036443">
    <property type="entry name" value="Znf_RanBP2_sf"/>
</dbReference>
<gene>
    <name evidence="6" type="ORF">F0562_030069</name>
</gene>
<dbReference type="PROSITE" id="PS01358">
    <property type="entry name" value="ZF_RANBP2_1"/>
    <property type="match status" value="3"/>
</dbReference>
<evidence type="ECO:0000259" key="5">
    <source>
        <dbReference type="PROSITE" id="PS50199"/>
    </source>
</evidence>
<evidence type="ECO:0000256" key="3">
    <source>
        <dbReference type="ARBA" id="ARBA00022833"/>
    </source>
</evidence>
<feature type="domain" description="RanBP2-type" evidence="5">
    <location>
        <begin position="100"/>
        <end position="131"/>
    </location>
</feature>
<evidence type="ECO:0000256" key="2">
    <source>
        <dbReference type="ARBA" id="ARBA00022771"/>
    </source>
</evidence>
<dbReference type="SMART" id="SM00547">
    <property type="entry name" value="ZnF_RBZ"/>
    <property type="match status" value="3"/>
</dbReference>
<keyword evidence="1" id="KW-0479">Metal-binding</keyword>
<dbReference type="GO" id="GO:0005737">
    <property type="term" value="C:cytoplasm"/>
    <property type="evidence" value="ECO:0007669"/>
    <property type="project" value="TreeGrafter"/>
</dbReference>
<evidence type="ECO:0000256" key="1">
    <source>
        <dbReference type="ARBA" id="ARBA00022723"/>
    </source>
</evidence>
<dbReference type="PROSITE" id="PS50199">
    <property type="entry name" value="ZF_RANBP2_2"/>
    <property type="match status" value="3"/>
</dbReference>
<dbReference type="GO" id="GO:0003729">
    <property type="term" value="F:mRNA binding"/>
    <property type="evidence" value="ECO:0007669"/>
    <property type="project" value="TreeGrafter"/>
</dbReference>
<dbReference type="OrthoDB" id="448399at2759"/>
<evidence type="ECO:0000256" key="4">
    <source>
        <dbReference type="PROSITE-ProRule" id="PRU00322"/>
    </source>
</evidence>
<protein>
    <recommendedName>
        <fullName evidence="5">RanBP2-type domain-containing protein</fullName>
    </recommendedName>
</protein>
<keyword evidence="7" id="KW-1185">Reference proteome</keyword>
<feature type="domain" description="RanBP2-type" evidence="5">
    <location>
        <begin position="44"/>
        <end position="75"/>
    </location>
</feature>
<dbReference type="PANTHER" id="PTHR23111:SF95">
    <property type="entry name" value="RANBP2-TYPE DOMAIN-CONTAINING PROTEIN"/>
    <property type="match status" value="1"/>
</dbReference>
<dbReference type="Proteomes" id="UP000325577">
    <property type="component" value="Linkage Group LG17"/>
</dbReference>
<dbReference type="Pfam" id="PF00641">
    <property type="entry name" value="Zn_ribbon_RanBP"/>
    <property type="match status" value="2"/>
</dbReference>
<dbReference type="InterPro" id="IPR001876">
    <property type="entry name" value="Znf_RanBP2"/>
</dbReference>
<accession>A0A5J5AZ02</accession>
<dbReference type="PANTHER" id="PTHR23111">
    <property type="entry name" value="ZINC FINGER PROTEIN"/>
    <property type="match status" value="1"/>
</dbReference>
<reference evidence="6 7" key="1">
    <citation type="submission" date="2019-09" db="EMBL/GenBank/DDBJ databases">
        <title>A chromosome-level genome assembly of the Chinese tupelo Nyssa sinensis.</title>
        <authorList>
            <person name="Yang X."/>
            <person name="Kang M."/>
            <person name="Yang Y."/>
            <person name="Xiong H."/>
            <person name="Wang M."/>
            <person name="Zhang Z."/>
            <person name="Wang Z."/>
            <person name="Wu H."/>
            <person name="Ma T."/>
            <person name="Liu J."/>
            <person name="Xi Z."/>
        </authorList>
    </citation>
    <scope>NUCLEOTIDE SEQUENCE [LARGE SCALE GENOMIC DNA]</scope>
    <source>
        <strain evidence="6">J267</strain>
        <tissue evidence="6">Leaf</tissue>
    </source>
</reference>
<proteinExistence type="predicted"/>
<feature type="domain" description="RanBP2-type" evidence="5">
    <location>
        <begin position="3"/>
        <end position="32"/>
    </location>
</feature>
<dbReference type="GO" id="GO:0008270">
    <property type="term" value="F:zinc ion binding"/>
    <property type="evidence" value="ECO:0007669"/>
    <property type="project" value="UniProtKB-KW"/>
</dbReference>
<keyword evidence="3" id="KW-0862">Zinc</keyword>
<dbReference type="AlphaFoldDB" id="A0A5J5AZ02"/>
<dbReference type="Gene3D" id="4.10.1060.10">
    <property type="entry name" value="Zinc finger, RanBP2-type"/>
    <property type="match status" value="3"/>
</dbReference>
<evidence type="ECO:0000313" key="7">
    <source>
        <dbReference type="Proteomes" id="UP000325577"/>
    </source>
</evidence>
<dbReference type="FunFam" id="4.10.1060.10:FF:000023">
    <property type="entry name" value="Ran-binding zinc finger protein"/>
    <property type="match status" value="2"/>
</dbReference>